<gene>
    <name evidence="3" type="ORF">TCHU04912_LOCUS4141</name>
</gene>
<keyword evidence="2" id="KW-0472">Membrane</keyword>
<dbReference type="EMBL" id="HBGG01008227">
    <property type="protein sequence ID" value="CAD9201908.1"/>
    <property type="molecule type" value="Transcribed_RNA"/>
</dbReference>
<dbReference type="Pfam" id="PF06979">
    <property type="entry name" value="TMEM70"/>
    <property type="match status" value="1"/>
</dbReference>
<evidence type="ECO:0000313" key="3">
    <source>
        <dbReference type="EMBL" id="CAD9201908.1"/>
    </source>
</evidence>
<feature type="transmembrane region" description="Helical" evidence="2">
    <location>
        <begin position="149"/>
        <end position="168"/>
    </location>
</feature>
<dbReference type="InterPro" id="IPR045325">
    <property type="entry name" value="TMEM70/TMEM186/TMEM223"/>
</dbReference>
<proteinExistence type="predicted"/>
<feature type="region of interest" description="Disordered" evidence="1">
    <location>
        <begin position="103"/>
        <end position="124"/>
    </location>
</feature>
<organism evidence="3">
    <name type="scientific">Tetraselmis chuii</name>
    <dbReference type="NCBI Taxonomy" id="63592"/>
    <lineage>
        <taxon>Eukaryota</taxon>
        <taxon>Viridiplantae</taxon>
        <taxon>Chlorophyta</taxon>
        <taxon>core chlorophytes</taxon>
        <taxon>Chlorodendrophyceae</taxon>
        <taxon>Chlorodendrales</taxon>
        <taxon>Chlorodendraceae</taxon>
        <taxon>Tetraselmis</taxon>
    </lineage>
</organism>
<accession>A0A7S1X0V5</accession>
<feature type="transmembrane region" description="Helical" evidence="2">
    <location>
        <begin position="180"/>
        <end position="201"/>
    </location>
</feature>
<dbReference type="PANTHER" id="PTHR13281">
    <property type="entry name" value="TRANSMEMBRANE PROTEIN 70, MITOCHONDRIAL"/>
    <property type="match status" value="1"/>
</dbReference>
<evidence type="ECO:0000256" key="1">
    <source>
        <dbReference type="SAM" id="MobiDB-lite"/>
    </source>
</evidence>
<sequence>MIRSVSAQFRANLKLVAPAGGSCERTVLLRSSSGSHPDNNDGCAPQINSLLVVSSPTQSTAQFRSIRTPARMSGQFINHGVCIYEQPALFKCSTSVLPDNGGHQRRLLSSQPDSAEQSSGETVACEEQSEKDVYEYLAPFSDAVRRVKALSVASLGITCFGAPILVALQDGASMSLGAKAGIAVTLMGFGSFTTGLLHWFASPYARSLRYDRATQMISIETLNFFAQKRQDSFHISEVEATESLSPVSTFQARGRTYYLDPNFFTDKQLLALLSPGKEVEGADTREEIEGGGTVSKPM</sequence>
<keyword evidence="2" id="KW-0812">Transmembrane</keyword>
<evidence type="ECO:0000256" key="2">
    <source>
        <dbReference type="SAM" id="Phobius"/>
    </source>
</evidence>
<dbReference type="GO" id="GO:0033615">
    <property type="term" value="P:mitochondrial proton-transporting ATP synthase complex assembly"/>
    <property type="evidence" value="ECO:0007669"/>
    <property type="project" value="TreeGrafter"/>
</dbReference>
<dbReference type="GO" id="GO:0031966">
    <property type="term" value="C:mitochondrial membrane"/>
    <property type="evidence" value="ECO:0007669"/>
    <property type="project" value="TreeGrafter"/>
</dbReference>
<feature type="compositionally biased region" description="Polar residues" evidence="1">
    <location>
        <begin position="107"/>
        <end position="121"/>
    </location>
</feature>
<dbReference type="InterPro" id="IPR009724">
    <property type="entry name" value="TMEM70"/>
</dbReference>
<keyword evidence="2" id="KW-1133">Transmembrane helix</keyword>
<reference evidence="3" key="1">
    <citation type="submission" date="2021-01" db="EMBL/GenBank/DDBJ databases">
        <authorList>
            <person name="Corre E."/>
            <person name="Pelletier E."/>
            <person name="Niang G."/>
            <person name="Scheremetjew M."/>
            <person name="Finn R."/>
            <person name="Kale V."/>
            <person name="Holt S."/>
            <person name="Cochrane G."/>
            <person name="Meng A."/>
            <person name="Brown T."/>
            <person name="Cohen L."/>
        </authorList>
    </citation>
    <scope>NUCLEOTIDE SEQUENCE</scope>
    <source>
        <strain evidence="3">PLY429</strain>
    </source>
</reference>
<name>A0A7S1X0V5_9CHLO</name>
<dbReference type="PANTHER" id="PTHR13281:SF0">
    <property type="entry name" value="TRANSMEMBRANE PROTEIN 70, MITOCHONDRIAL"/>
    <property type="match status" value="1"/>
</dbReference>
<protein>
    <submittedName>
        <fullName evidence="3">Uncharacterized protein</fullName>
    </submittedName>
</protein>
<dbReference type="AlphaFoldDB" id="A0A7S1X0V5"/>